<sequence length="74" mass="8440">LVPNSNNKFNAKAVCIFCNSNNRGVQVAALIPRCYITNKTNLCYTYLTNCNNFKEAYTNKEVKEILFQPVSEDK</sequence>
<protein>
    <submittedName>
        <fullName evidence="1">12509_t:CDS:1</fullName>
    </submittedName>
</protein>
<dbReference type="AlphaFoldDB" id="A0A9N9NFX2"/>
<keyword evidence="2" id="KW-1185">Reference proteome</keyword>
<name>A0A9N9NFX2_9GLOM</name>
<reference evidence="1" key="1">
    <citation type="submission" date="2021-06" db="EMBL/GenBank/DDBJ databases">
        <authorList>
            <person name="Kallberg Y."/>
            <person name="Tangrot J."/>
            <person name="Rosling A."/>
        </authorList>
    </citation>
    <scope>NUCLEOTIDE SEQUENCE</scope>
    <source>
        <strain evidence="1">UK204</strain>
    </source>
</reference>
<dbReference type="Proteomes" id="UP000789570">
    <property type="component" value="Unassembled WGS sequence"/>
</dbReference>
<evidence type="ECO:0000313" key="1">
    <source>
        <dbReference type="EMBL" id="CAG8729028.1"/>
    </source>
</evidence>
<evidence type="ECO:0000313" key="2">
    <source>
        <dbReference type="Proteomes" id="UP000789570"/>
    </source>
</evidence>
<feature type="non-terminal residue" evidence="1">
    <location>
        <position position="1"/>
    </location>
</feature>
<proteinExistence type="predicted"/>
<comment type="caution">
    <text evidence="1">The sequence shown here is derived from an EMBL/GenBank/DDBJ whole genome shotgun (WGS) entry which is preliminary data.</text>
</comment>
<organism evidence="1 2">
    <name type="scientific">Funneliformis caledonium</name>
    <dbReference type="NCBI Taxonomy" id="1117310"/>
    <lineage>
        <taxon>Eukaryota</taxon>
        <taxon>Fungi</taxon>
        <taxon>Fungi incertae sedis</taxon>
        <taxon>Mucoromycota</taxon>
        <taxon>Glomeromycotina</taxon>
        <taxon>Glomeromycetes</taxon>
        <taxon>Glomerales</taxon>
        <taxon>Glomeraceae</taxon>
        <taxon>Funneliformis</taxon>
    </lineage>
</organism>
<accession>A0A9N9NFX2</accession>
<dbReference type="OrthoDB" id="2340232at2759"/>
<dbReference type="EMBL" id="CAJVPQ010011831">
    <property type="protein sequence ID" value="CAG8729028.1"/>
    <property type="molecule type" value="Genomic_DNA"/>
</dbReference>
<gene>
    <name evidence="1" type="ORF">FCALED_LOCUS14857</name>
</gene>